<protein>
    <submittedName>
        <fullName evidence="3">Glycine/D-amino acid oxidase-like deaminating enzyme</fullName>
    </submittedName>
</protein>
<dbReference type="Gene3D" id="3.50.50.60">
    <property type="entry name" value="FAD/NAD(P)-binding domain"/>
    <property type="match status" value="1"/>
</dbReference>
<evidence type="ECO:0000259" key="2">
    <source>
        <dbReference type="Pfam" id="PF01266"/>
    </source>
</evidence>
<dbReference type="InterPro" id="IPR036188">
    <property type="entry name" value="FAD/NAD-bd_sf"/>
</dbReference>
<evidence type="ECO:0000256" key="1">
    <source>
        <dbReference type="ARBA" id="ARBA00023002"/>
    </source>
</evidence>
<dbReference type="InterPro" id="IPR006076">
    <property type="entry name" value="FAD-dep_OxRdtase"/>
</dbReference>
<dbReference type="Pfam" id="PF01266">
    <property type="entry name" value="DAO"/>
    <property type="match status" value="1"/>
</dbReference>
<dbReference type="PANTHER" id="PTHR13847">
    <property type="entry name" value="SARCOSINE DEHYDROGENASE-RELATED"/>
    <property type="match status" value="1"/>
</dbReference>
<proteinExistence type="predicted"/>
<gene>
    <name evidence="3" type="ORF">HNP84_008876</name>
</gene>
<keyword evidence="4" id="KW-1185">Reference proteome</keyword>
<reference evidence="3 4" key="1">
    <citation type="submission" date="2020-08" db="EMBL/GenBank/DDBJ databases">
        <title>Genomic Encyclopedia of Type Strains, Phase IV (KMG-IV): sequencing the most valuable type-strain genomes for metagenomic binning, comparative biology and taxonomic classification.</title>
        <authorList>
            <person name="Goeker M."/>
        </authorList>
    </citation>
    <scope>NUCLEOTIDE SEQUENCE [LARGE SCALE GENOMIC DNA]</scope>
    <source>
        <strain evidence="3 4">DSM 45615</strain>
    </source>
</reference>
<evidence type="ECO:0000313" key="3">
    <source>
        <dbReference type="EMBL" id="MBB5139113.1"/>
    </source>
</evidence>
<dbReference type="PANTHER" id="PTHR13847:SF289">
    <property type="entry name" value="GLYCINE OXIDASE"/>
    <property type="match status" value="1"/>
</dbReference>
<accession>A0A840PM82</accession>
<dbReference type="Proteomes" id="UP000578449">
    <property type="component" value="Unassembled WGS sequence"/>
</dbReference>
<comment type="caution">
    <text evidence="3">The sequence shown here is derived from an EMBL/GenBank/DDBJ whole genome shotgun (WGS) entry which is preliminary data.</text>
</comment>
<dbReference type="AlphaFoldDB" id="A0A840PM82"/>
<dbReference type="GO" id="GO:0005737">
    <property type="term" value="C:cytoplasm"/>
    <property type="evidence" value="ECO:0007669"/>
    <property type="project" value="TreeGrafter"/>
</dbReference>
<dbReference type="RefSeq" id="WP_185055950.1">
    <property type="nucleotide sequence ID" value="NZ_BAABIX010000016.1"/>
</dbReference>
<dbReference type="SUPFAM" id="SSF54373">
    <property type="entry name" value="FAD-linked reductases, C-terminal domain"/>
    <property type="match status" value="1"/>
</dbReference>
<feature type="domain" description="FAD dependent oxidoreductase" evidence="2">
    <location>
        <begin position="6"/>
        <end position="166"/>
    </location>
</feature>
<name>A0A840PM82_9ACTN</name>
<dbReference type="SUPFAM" id="SSF51971">
    <property type="entry name" value="Nucleotide-binding domain"/>
    <property type="match status" value="1"/>
</dbReference>
<sequence>MELDDGTRIECGHAVVACGHLSAALAPSAASRLFPVKGEAIEVMAPNSPGYPLRHAAYARAGGRDLYAVPRWDGRLAAGVTHEPGRADTVPTPRNLAGIRRGLAALSPAAAGWRQRRHWAGVRPGSEDGVPLIGALDLYGRVVLATGHGGFGITLAPVTAELTAALITGDEAAPGTADLLARCDPARFTQAPVPAPTEG</sequence>
<evidence type="ECO:0000313" key="4">
    <source>
        <dbReference type="Proteomes" id="UP000578449"/>
    </source>
</evidence>
<dbReference type="GO" id="GO:0016491">
    <property type="term" value="F:oxidoreductase activity"/>
    <property type="evidence" value="ECO:0007669"/>
    <property type="project" value="UniProtKB-KW"/>
</dbReference>
<dbReference type="EMBL" id="JACHGN010000027">
    <property type="protein sequence ID" value="MBB5139113.1"/>
    <property type="molecule type" value="Genomic_DNA"/>
</dbReference>
<organism evidence="3 4">
    <name type="scientific">Thermocatellispora tengchongensis</name>
    <dbReference type="NCBI Taxonomy" id="1073253"/>
    <lineage>
        <taxon>Bacteria</taxon>
        <taxon>Bacillati</taxon>
        <taxon>Actinomycetota</taxon>
        <taxon>Actinomycetes</taxon>
        <taxon>Streptosporangiales</taxon>
        <taxon>Streptosporangiaceae</taxon>
        <taxon>Thermocatellispora</taxon>
    </lineage>
</organism>
<dbReference type="Gene3D" id="3.30.9.10">
    <property type="entry name" value="D-Amino Acid Oxidase, subunit A, domain 2"/>
    <property type="match status" value="1"/>
</dbReference>
<keyword evidence="1" id="KW-0560">Oxidoreductase</keyword>